<keyword evidence="2" id="KW-0436">Ligase</keyword>
<dbReference type="SUPFAM" id="SSF56801">
    <property type="entry name" value="Acetyl-CoA synthetase-like"/>
    <property type="match status" value="1"/>
</dbReference>
<dbReference type="InterPro" id="IPR042099">
    <property type="entry name" value="ANL_N_sf"/>
</dbReference>
<dbReference type="PANTHER" id="PTHR43767:SF1">
    <property type="entry name" value="NONRIBOSOMAL PEPTIDE SYNTHASE PES1 (EUROFUNG)-RELATED"/>
    <property type="match status" value="1"/>
</dbReference>
<evidence type="ECO:0000313" key="2">
    <source>
        <dbReference type="EMBL" id="MBI5248293.1"/>
    </source>
</evidence>
<dbReference type="AlphaFoldDB" id="A0A9D6YZ04"/>
<comment type="caution">
    <text evidence="2">The sequence shown here is derived from an EMBL/GenBank/DDBJ whole genome shotgun (WGS) entry which is preliminary data.</text>
</comment>
<dbReference type="Pfam" id="PF00501">
    <property type="entry name" value="AMP-binding"/>
    <property type="match status" value="1"/>
</dbReference>
<organism evidence="2 3">
    <name type="scientific">Desulfomonile tiedjei</name>
    <dbReference type="NCBI Taxonomy" id="2358"/>
    <lineage>
        <taxon>Bacteria</taxon>
        <taxon>Pseudomonadati</taxon>
        <taxon>Thermodesulfobacteriota</taxon>
        <taxon>Desulfomonilia</taxon>
        <taxon>Desulfomonilales</taxon>
        <taxon>Desulfomonilaceae</taxon>
        <taxon>Desulfomonile</taxon>
    </lineage>
</organism>
<dbReference type="Proteomes" id="UP000807825">
    <property type="component" value="Unassembled WGS sequence"/>
</dbReference>
<feature type="domain" description="AMP-dependent synthetase/ligase" evidence="1">
    <location>
        <begin position="13"/>
        <end position="347"/>
    </location>
</feature>
<dbReference type="Gene3D" id="3.40.50.12780">
    <property type="entry name" value="N-terminal domain of ligase-like"/>
    <property type="match status" value="1"/>
</dbReference>
<dbReference type="EMBL" id="JACRDE010000060">
    <property type="protein sequence ID" value="MBI5248293.1"/>
    <property type="molecule type" value="Genomic_DNA"/>
</dbReference>
<dbReference type="InterPro" id="IPR000873">
    <property type="entry name" value="AMP-dep_synth/lig_dom"/>
</dbReference>
<evidence type="ECO:0000259" key="1">
    <source>
        <dbReference type="Pfam" id="PF00501"/>
    </source>
</evidence>
<reference evidence="2" key="1">
    <citation type="submission" date="2020-07" db="EMBL/GenBank/DDBJ databases">
        <title>Huge and variable diversity of episymbiotic CPR bacteria and DPANN archaea in groundwater ecosystems.</title>
        <authorList>
            <person name="He C.Y."/>
            <person name="Keren R."/>
            <person name="Whittaker M."/>
            <person name="Farag I.F."/>
            <person name="Doudna J."/>
            <person name="Cate J.H.D."/>
            <person name="Banfield J.F."/>
        </authorList>
    </citation>
    <scope>NUCLEOTIDE SEQUENCE</scope>
    <source>
        <strain evidence="2">NC_groundwater_1664_Pr3_B-0.1um_52_9</strain>
    </source>
</reference>
<feature type="non-terminal residue" evidence="2">
    <location>
        <position position="352"/>
    </location>
</feature>
<dbReference type="InterPro" id="IPR050237">
    <property type="entry name" value="ATP-dep_AMP-bd_enzyme"/>
</dbReference>
<dbReference type="GO" id="GO:0016874">
    <property type="term" value="F:ligase activity"/>
    <property type="evidence" value="ECO:0007669"/>
    <property type="project" value="UniProtKB-KW"/>
</dbReference>
<sequence>MSTLSQPTIFRAFAATAAKFPEKTAVSFLGTNYSYRKLLSLVEKFAAGLAASGLGQGDRIVMYIPNSIQFVVSWLAIQRLGGVPIPITPIYTSTDLQYIANDTQAKAVICSDRNYGYVKRAMTDTVIKHVVITNLADLLPFWKRAFGVLADKVPTGKVEKAPFIGLMSKMISASNPPAPVPDTDENDIAEILYTGGTTKHPKGVPLGQGLFLVSAEEQLGVRDPLFPKDKDVILGGAPLFHVLGQTCSLSTIVVGGGTLILQPRVNLDAVFDSISRLKATSLIGVPAFYRMILEHDRVDQYDLSSLKYCFSAGDVLPAEVAKRWMDRFKLKIYQGYGATETCGGIVMSPTDR</sequence>
<evidence type="ECO:0000313" key="3">
    <source>
        <dbReference type="Proteomes" id="UP000807825"/>
    </source>
</evidence>
<name>A0A9D6YZ04_9BACT</name>
<proteinExistence type="predicted"/>
<gene>
    <name evidence="2" type="ORF">HY912_02260</name>
</gene>
<protein>
    <submittedName>
        <fullName evidence="2">Acyl--CoA ligase</fullName>
    </submittedName>
</protein>
<dbReference type="PANTHER" id="PTHR43767">
    <property type="entry name" value="LONG-CHAIN-FATTY-ACID--COA LIGASE"/>
    <property type="match status" value="1"/>
</dbReference>
<accession>A0A9D6YZ04</accession>